<sequence length="507" mass="54388">MKPSLLHISTNAHGVRGLFASQPIPKGTLVHTSSTPYVYMIYRAFRKEVCAFCFKYAWGSGRGTWSIRLDASGAGCTGKSAGAGKGKGVGTGKGNGGAGTGAGQWFCSEECKGEWMEEWGDEGVRMLGAVGAALDRAGNRKGRNDLDEEEVVPTTITQDLIDEAWAEARNSKGKGKKVKLEELEVDMARFAAMAVVRRYLEDISSTTESSPSSSESSPSPPQPSLSSPGPSPFSPDPPSFRPHPLTSPLPTWVQFTSVQSNELPCLQTRPYLLSTYTRIFTFLRSALQPIKGLRKYLEGEETVRGVFGRDSGNAFGIWEGLGDGDGKGNGGGEGEGEGGEGGSGHDKEREMFGWAMYVSGSYFNHSCSPNLRKRPTRRALHFITTTDVEEGEELCISYVDEKREVGERREGLRGSWFFECGCGRCVMEGVGAGAVRRRCSGGAIDLGVWRINGQRLGGDFGGYAMTSDSDSEGVFRSGTSKASRPDASDPNMSAPALVATPTTPVQV</sequence>
<evidence type="ECO:0000259" key="2">
    <source>
        <dbReference type="PROSITE" id="PS50280"/>
    </source>
</evidence>
<dbReference type="GO" id="GO:0005634">
    <property type="term" value="C:nucleus"/>
    <property type="evidence" value="ECO:0007669"/>
    <property type="project" value="TreeGrafter"/>
</dbReference>
<accession>A0A5C3QGC1</accession>
<dbReference type="CDD" id="cd20071">
    <property type="entry name" value="SET_SMYD"/>
    <property type="match status" value="1"/>
</dbReference>
<protein>
    <recommendedName>
        <fullName evidence="2">SET domain-containing protein</fullName>
    </recommendedName>
</protein>
<feature type="region of interest" description="Disordered" evidence="1">
    <location>
        <begin position="470"/>
        <end position="507"/>
    </location>
</feature>
<dbReference type="PANTHER" id="PTHR12197">
    <property type="entry name" value="HISTONE-LYSINE N-METHYLTRANSFERASE SMYD"/>
    <property type="match status" value="1"/>
</dbReference>
<evidence type="ECO:0000313" key="3">
    <source>
        <dbReference type="EMBL" id="TFL00298.1"/>
    </source>
</evidence>
<keyword evidence="4" id="KW-1185">Reference proteome</keyword>
<dbReference type="InterPro" id="IPR046341">
    <property type="entry name" value="SET_dom_sf"/>
</dbReference>
<reference evidence="3 4" key="1">
    <citation type="journal article" date="2019" name="Nat. Ecol. Evol.">
        <title>Megaphylogeny resolves global patterns of mushroom evolution.</title>
        <authorList>
            <person name="Varga T."/>
            <person name="Krizsan K."/>
            <person name="Foldi C."/>
            <person name="Dima B."/>
            <person name="Sanchez-Garcia M."/>
            <person name="Sanchez-Ramirez S."/>
            <person name="Szollosi G.J."/>
            <person name="Szarkandi J.G."/>
            <person name="Papp V."/>
            <person name="Albert L."/>
            <person name="Andreopoulos W."/>
            <person name="Angelini C."/>
            <person name="Antonin V."/>
            <person name="Barry K.W."/>
            <person name="Bougher N.L."/>
            <person name="Buchanan P."/>
            <person name="Buyck B."/>
            <person name="Bense V."/>
            <person name="Catcheside P."/>
            <person name="Chovatia M."/>
            <person name="Cooper J."/>
            <person name="Damon W."/>
            <person name="Desjardin D."/>
            <person name="Finy P."/>
            <person name="Geml J."/>
            <person name="Haridas S."/>
            <person name="Hughes K."/>
            <person name="Justo A."/>
            <person name="Karasinski D."/>
            <person name="Kautmanova I."/>
            <person name="Kiss B."/>
            <person name="Kocsube S."/>
            <person name="Kotiranta H."/>
            <person name="LaButti K.M."/>
            <person name="Lechner B.E."/>
            <person name="Liimatainen K."/>
            <person name="Lipzen A."/>
            <person name="Lukacs Z."/>
            <person name="Mihaltcheva S."/>
            <person name="Morgado L.N."/>
            <person name="Niskanen T."/>
            <person name="Noordeloos M.E."/>
            <person name="Ohm R.A."/>
            <person name="Ortiz-Santana B."/>
            <person name="Ovrebo C."/>
            <person name="Racz N."/>
            <person name="Riley R."/>
            <person name="Savchenko A."/>
            <person name="Shiryaev A."/>
            <person name="Soop K."/>
            <person name="Spirin V."/>
            <person name="Szebenyi C."/>
            <person name="Tomsovsky M."/>
            <person name="Tulloss R.E."/>
            <person name="Uehling J."/>
            <person name="Grigoriev I.V."/>
            <person name="Vagvolgyi C."/>
            <person name="Papp T."/>
            <person name="Martin F.M."/>
            <person name="Miettinen O."/>
            <person name="Hibbett D.S."/>
            <person name="Nagy L.G."/>
        </authorList>
    </citation>
    <scope>NUCLEOTIDE SEQUENCE [LARGE SCALE GENOMIC DNA]</scope>
    <source>
        <strain evidence="3 4">CBS 309.79</strain>
    </source>
</reference>
<feature type="region of interest" description="Disordered" evidence="1">
    <location>
        <begin position="205"/>
        <end position="245"/>
    </location>
</feature>
<dbReference type="Gene3D" id="2.170.270.10">
    <property type="entry name" value="SET domain"/>
    <property type="match status" value="1"/>
</dbReference>
<dbReference type="SMART" id="SM00317">
    <property type="entry name" value="SET"/>
    <property type="match status" value="1"/>
</dbReference>
<dbReference type="InterPro" id="IPR001214">
    <property type="entry name" value="SET_dom"/>
</dbReference>
<dbReference type="PANTHER" id="PTHR12197:SF294">
    <property type="entry name" value="POTENTIAL PROTEIN LYSINE METHYLTRANSFERASE SET6"/>
    <property type="match status" value="1"/>
</dbReference>
<dbReference type="OrthoDB" id="1028014at2759"/>
<feature type="domain" description="SET" evidence="2">
    <location>
        <begin position="1"/>
        <end position="399"/>
    </location>
</feature>
<dbReference type="SUPFAM" id="SSF82199">
    <property type="entry name" value="SET domain"/>
    <property type="match status" value="1"/>
</dbReference>
<proteinExistence type="predicted"/>
<dbReference type="Pfam" id="PF00856">
    <property type="entry name" value="SET"/>
    <property type="match status" value="1"/>
</dbReference>
<organism evidence="3 4">
    <name type="scientific">Pterulicium gracile</name>
    <dbReference type="NCBI Taxonomy" id="1884261"/>
    <lineage>
        <taxon>Eukaryota</taxon>
        <taxon>Fungi</taxon>
        <taxon>Dikarya</taxon>
        <taxon>Basidiomycota</taxon>
        <taxon>Agaricomycotina</taxon>
        <taxon>Agaricomycetes</taxon>
        <taxon>Agaricomycetidae</taxon>
        <taxon>Agaricales</taxon>
        <taxon>Pleurotineae</taxon>
        <taxon>Pterulaceae</taxon>
        <taxon>Pterulicium</taxon>
    </lineage>
</organism>
<dbReference type="STRING" id="1884261.A0A5C3QGC1"/>
<dbReference type="InterPro" id="IPR050869">
    <property type="entry name" value="H3K4_H4K5_MeTrfase"/>
</dbReference>
<name>A0A5C3QGC1_9AGAR</name>
<dbReference type="AlphaFoldDB" id="A0A5C3QGC1"/>
<evidence type="ECO:0000256" key="1">
    <source>
        <dbReference type="SAM" id="MobiDB-lite"/>
    </source>
</evidence>
<dbReference type="EMBL" id="ML178829">
    <property type="protein sequence ID" value="TFL00298.1"/>
    <property type="molecule type" value="Genomic_DNA"/>
</dbReference>
<feature type="region of interest" description="Disordered" evidence="1">
    <location>
        <begin position="322"/>
        <end position="345"/>
    </location>
</feature>
<gene>
    <name evidence="3" type="ORF">BDV98DRAFT_594085</name>
</gene>
<feature type="compositionally biased region" description="Gly residues" evidence="1">
    <location>
        <begin position="322"/>
        <end position="333"/>
    </location>
</feature>
<dbReference type="PROSITE" id="PS50280">
    <property type="entry name" value="SET"/>
    <property type="match status" value="1"/>
</dbReference>
<feature type="compositionally biased region" description="Pro residues" evidence="1">
    <location>
        <begin position="218"/>
        <end position="245"/>
    </location>
</feature>
<feature type="compositionally biased region" description="Low complexity" evidence="1">
    <location>
        <begin position="205"/>
        <end position="217"/>
    </location>
</feature>
<dbReference type="Proteomes" id="UP000305067">
    <property type="component" value="Unassembled WGS sequence"/>
</dbReference>
<evidence type="ECO:0000313" key="4">
    <source>
        <dbReference type="Proteomes" id="UP000305067"/>
    </source>
</evidence>